<dbReference type="InterPro" id="IPR044862">
    <property type="entry name" value="Pro_4_hyd_alph_FE2OG_OXY"/>
</dbReference>
<organism evidence="8 9">
    <name type="scientific">Phragmitibacter flavus</name>
    <dbReference type="NCBI Taxonomy" id="2576071"/>
    <lineage>
        <taxon>Bacteria</taxon>
        <taxon>Pseudomonadati</taxon>
        <taxon>Verrucomicrobiota</taxon>
        <taxon>Verrucomicrobiia</taxon>
        <taxon>Verrucomicrobiales</taxon>
        <taxon>Verrucomicrobiaceae</taxon>
        <taxon>Phragmitibacter</taxon>
    </lineage>
</organism>
<evidence type="ECO:0000256" key="1">
    <source>
        <dbReference type="ARBA" id="ARBA00001961"/>
    </source>
</evidence>
<dbReference type="AlphaFoldDB" id="A0A5R8KHH9"/>
<comment type="caution">
    <text evidence="8">The sequence shown here is derived from an EMBL/GenBank/DDBJ whole genome shotgun (WGS) entry which is preliminary data.</text>
</comment>
<gene>
    <name evidence="8" type="ORF">FEM03_06060</name>
</gene>
<keyword evidence="3" id="KW-0847">Vitamin C</keyword>
<dbReference type="InterPro" id="IPR005123">
    <property type="entry name" value="Oxoglu/Fe-dep_dioxygenase_dom"/>
</dbReference>
<dbReference type="Gene3D" id="2.60.120.620">
    <property type="entry name" value="q2cbj1_9rhob like domain"/>
    <property type="match status" value="1"/>
</dbReference>
<dbReference type="GO" id="GO:0031418">
    <property type="term" value="F:L-ascorbic acid binding"/>
    <property type="evidence" value="ECO:0007669"/>
    <property type="project" value="UniProtKB-KW"/>
</dbReference>
<dbReference type="EMBL" id="VAUV01000004">
    <property type="protein sequence ID" value="TLD71701.1"/>
    <property type="molecule type" value="Genomic_DNA"/>
</dbReference>
<feature type="domain" description="Fe2OG dioxygenase" evidence="7">
    <location>
        <begin position="165"/>
        <end position="274"/>
    </location>
</feature>
<keyword evidence="6" id="KW-0408">Iron</keyword>
<protein>
    <submittedName>
        <fullName evidence="8">Oxygenase</fullName>
    </submittedName>
</protein>
<evidence type="ECO:0000256" key="6">
    <source>
        <dbReference type="ARBA" id="ARBA00023004"/>
    </source>
</evidence>
<dbReference type="PANTHER" id="PTHR10869:SF246">
    <property type="entry name" value="TRANSMEMBRANE PROLYL 4-HYDROXYLASE"/>
    <property type="match status" value="1"/>
</dbReference>
<dbReference type="GO" id="GO:0004656">
    <property type="term" value="F:procollagen-proline 4-dioxygenase activity"/>
    <property type="evidence" value="ECO:0007669"/>
    <property type="project" value="TreeGrafter"/>
</dbReference>
<evidence type="ECO:0000313" key="9">
    <source>
        <dbReference type="Proteomes" id="UP000306196"/>
    </source>
</evidence>
<evidence type="ECO:0000256" key="4">
    <source>
        <dbReference type="ARBA" id="ARBA00022964"/>
    </source>
</evidence>
<dbReference type="OrthoDB" id="269774at2"/>
<evidence type="ECO:0000313" key="8">
    <source>
        <dbReference type="EMBL" id="TLD71701.1"/>
    </source>
</evidence>
<dbReference type="Pfam" id="PF13640">
    <property type="entry name" value="2OG-FeII_Oxy_3"/>
    <property type="match status" value="1"/>
</dbReference>
<evidence type="ECO:0000259" key="7">
    <source>
        <dbReference type="PROSITE" id="PS51471"/>
    </source>
</evidence>
<evidence type="ECO:0000256" key="3">
    <source>
        <dbReference type="ARBA" id="ARBA00022896"/>
    </source>
</evidence>
<comment type="cofactor">
    <cofactor evidence="1">
        <name>L-ascorbate</name>
        <dbReference type="ChEBI" id="CHEBI:38290"/>
    </cofactor>
</comment>
<proteinExistence type="predicted"/>
<keyword evidence="9" id="KW-1185">Reference proteome</keyword>
<accession>A0A5R8KHH9</accession>
<keyword evidence="4" id="KW-0223">Dioxygenase</keyword>
<dbReference type="RefSeq" id="WP_138085295.1">
    <property type="nucleotide sequence ID" value="NZ_VAUV01000004.1"/>
</dbReference>
<dbReference type="Proteomes" id="UP000306196">
    <property type="component" value="Unassembled WGS sequence"/>
</dbReference>
<dbReference type="PANTHER" id="PTHR10869">
    <property type="entry name" value="PROLYL 4-HYDROXYLASE ALPHA SUBUNIT"/>
    <property type="match status" value="1"/>
</dbReference>
<name>A0A5R8KHH9_9BACT</name>
<keyword evidence="5" id="KW-0560">Oxidoreductase</keyword>
<reference evidence="8 9" key="1">
    <citation type="submission" date="2019-05" db="EMBL/GenBank/DDBJ databases">
        <title>Verrucobacter flavum gen. nov., sp. nov. a new member of the family Verrucomicrobiaceae.</title>
        <authorList>
            <person name="Szuroczki S."/>
            <person name="Abbaszade G."/>
            <person name="Szabo A."/>
            <person name="Felfoldi T."/>
            <person name="Schumann P."/>
            <person name="Boka K."/>
            <person name="Keki Z."/>
            <person name="Toumi M."/>
            <person name="Toth E."/>
        </authorList>
    </citation>
    <scope>NUCLEOTIDE SEQUENCE [LARGE SCALE GENOMIC DNA]</scope>
    <source>
        <strain evidence="8 9">MG-N-17</strain>
    </source>
</reference>
<keyword evidence="2" id="KW-0479">Metal-binding</keyword>
<dbReference type="SMART" id="SM00702">
    <property type="entry name" value="P4Hc"/>
    <property type="match status" value="1"/>
</dbReference>
<dbReference type="PROSITE" id="PS51471">
    <property type="entry name" value="FE2OG_OXY"/>
    <property type="match status" value="1"/>
</dbReference>
<evidence type="ECO:0000256" key="5">
    <source>
        <dbReference type="ARBA" id="ARBA00023002"/>
    </source>
</evidence>
<dbReference type="InterPro" id="IPR006620">
    <property type="entry name" value="Pro_4_hyd_alph"/>
</dbReference>
<dbReference type="GO" id="GO:0005506">
    <property type="term" value="F:iron ion binding"/>
    <property type="evidence" value="ECO:0007669"/>
    <property type="project" value="InterPro"/>
</dbReference>
<dbReference type="InterPro" id="IPR045054">
    <property type="entry name" value="P4HA-like"/>
</dbReference>
<sequence length="284" mass="32188">MKRVFANSQNSAEWLQWARENLERGCDLKDICHTIRTSGPMCLKLPTTYPPNNQYLLHPSQAAYDYFHSSQIIPKITRPEGVEDFVRMGNGNFQLFLGVHFLSHESCELLTEKISSASQQSTLTVPESDKDFRTSMTCHLASSDDKQVGEVDAMIAHSLGINSDYSEPIQGQMYSEGQQFKLHTDYFEPRTEEFKQHANEKGQRTWTFMIYLSKPNAGGFTYFSALDINIPCDVGTAIAWNNLRSDGSVNPYSIHEGTKIVSGKKTVITKWFRDKGNGQAFFSR</sequence>
<evidence type="ECO:0000256" key="2">
    <source>
        <dbReference type="ARBA" id="ARBA00022723"/>
    </source>
</evidence>